<comment type="caution">
    <text evidence="1">The sequence shown here is derived from an EMBL/GenBank/DDBJ whole genome shotgun (WGS) entry which is preliminary data.</text>
</comment>
<evidence type="ECO:0008006" key="3">
    <source>
        <dbReference type="Google" id="ProtNLM"/>
    </source>
</evidence>
<dbReference type="Proteomes" id="UP000478090">
    <property type="component" value="Unassembled WGS sequence"/>
</dbReference>
<evidence type="ECO:0000313" key="1">
    <source>
        <dbReference type="EMBL" id="MYM39942.1"/>
    </source>
</evidence>
<name>A0ABW9VKP9_9BURK</name>
<proteinExistence type="predicted"/>
<dbReference type="CDD" id="cd14744">
    <property type="entry name" value="PAAR_CT_2"/>
    <property type="match status" value="1"/>
</dbReference>
<keyword evidence="2" id="KW-1185">Reference proteome</keyword>
<sequence length="182" mass="19459">MQRHTITLGATTTSGGKVVSASANGTIEGCAIAVEGDRIICPVCKSEGKIVCVGPRNQESWNGKAVALEDDFCHCKCQVLPKLIPSQKVRYQKFSGDYAQSQNSVSDSQSSRNELSKQRIIEQSFALVGENDTPVNDFHHDLIHAGKIHSKAAAFKNGVTATVEGDGPIELVAWLPVGNSHA</sequence>
<dbReference type="EMBL" id="WWCM01000007">
    <property type="protein sequence ID" value="MYM39942.1"/>
    <property type="molecule type" value="Genomic_DNA"/>
</dbReference>
<reference evidence="1 2" key="1">
    <citation type="submission" date="2019-12" db="EMBL/GenBank/DDBJ databases">
        <title>Novel species isolated from a subtropical stream in China.</title>
        <authorList>
            <person name="Lu H."/>
        </authorList>
    </citation>
    <scope>NUCLEOTIDE SEQUENCE [LARGE SCALE GENOMIC DNA]</scope>
    <source>
        <strain evidence="1 2">CY13W</strain>
    </source>
</reference>
<organism evidence="1 2">
    <name type="scientific">Duganella qianjiadongensis</name>
    <dbReference type="NCBI Taxonomy" id="2692176"/>
    <lineage>
        <taxon>Bacteria</taxon>
        <taxon>Pseudomonadati</taxon>
        <taxon>Pseudomonadota</taxon>
        <taxon>Betaproteobacteria</taxon>
        <taxon>Burkholderiales</taxon>
        <taxon>Oxalobacteraceae</taxon>
        <taxon>Telluria group</taxon>
        <taxon>Duganella</taxon>
    </lineage>
</organism>
<protein>
    <recommendedName>
        <fullName evidence="3">PAAR domain-containing protein</fullName>
    </recommendedName>
</protein>
<dbReference type="Pfam" id="PF05488">
    <property type="entry name" value="PAAR_motif"/>
    <property type="match status" value="1"/>
</dbReference>
<gene>
    <name evidence="1" type="ORF">GTP27_11455</name>
</gene>
<dbReference type="RefSeq" id="WP_161039317.1">
    <property type="nucleotide sequence ID" value="NZ_WWCM01000007.1"/>
</dbReference>
<dbReference type="InterPro" id="IPR008727">
    <property type="entry name" value="PAAR_motif"/>
</dbReference>
<accession>A0ABW9VKP9</accession>
<evidence type="ECO:0000313" key="2">
    <source>
        <dbReference type="Proteomes" id="UP000478090"/>
    </source>
</evidence>